<evidence type="ECO:0000256" key="3">
    <source>
        <dbReference type="ARBA" id="ARBA00022989"/>
    </source>
</evidence>
<dbReference type="PANTHER" id="PTHR33048">
    <property type="entry name" value="PTH11-LIKE INTEGRAL MEMBRANE PROTEIN (AFU_ORTHOLOGUE AFUA_5G11245)"/>
    <property type="match status" value="1"/>
</dbReference>
<feature type="transmembrane region" description="Helical" evidence="6">
    <location>
        <begin position="179"/>
        <end position="205"/>
    </location>
</feature>
<keyword evidence="2 6" id="KW-0812">Transmembrane</keyword>
<dbReference type="EMBL" id="NJET01000029">
    <property type="protein sequence ID" value="PHH64522.1"/>
    <property type="molecule type" value="Genomic_DNA"/>
</dbReference>
<feature type="transmembrane region" description="Helical" evidence="6">
    <location>
        <begin position="136"/>
        <end position="159"/>
    </location>
</feature>
<evidence type="ECO:0000256" key="5">
    <source>
        <dbReference type="ARBA" id="ARBA00038359"/>
    </source>
</evidence>
<comment type="similarity">
    <text evidence="5">Belongs to the SAT4 family.</text>
</comment>
<evidence type="ECO:0000313" key="9">
    <source>
        <dbReference type="Proteomes" id="UP000226192"/>
    </source>
</evidence>
<accession>A0A2C5YB88</accession>
<comment type="subcellular location">
    <subcellularLocation>
        <location evidence="1">Membrane</location>
        <topology evidence="1">Multi-pass membrane protein</topology>
    </subcellularLocation>
</comment>
<feature type="domain" description="Rhodopsin" evidence="7">
    <location>
        <begin position="40"/>
        <end position="276"/>
    </location>
</feature>
<evidence type="ECO:0000256" key="4">
    <source>
        <dbReference type="ARBA" id="ARBA00023136"/>
    </source>
</evidence>
<dbReference type="InterPro" id="IPR049326">
    <property type="entry name" value="Rhodopsin_dom_fungi"/>
</dbReference>
<dbReference type="AlphaFoldDB" id="A0A2C5YB88"/>
<evidence type="ECO:0000313" key="8">
    <source>
        <dbReference type="EMBL" id="PHH64522.1"/>
    </source>
</evidence>
<evidence type="ECO:0000256" key="2">
    <source>
        <dbReference type="ARBA" id="ARBA00022692"/>
    </source>
</evidence>
<dbReference type="STRING" id="1399860.A0A2C5YB88"/>
<evidence type="ECO:0000259" key="7">
    <source>
        <dbReference type="Pfam" id="PF20684"/>
    </source>
</evidence>
<proteinExistence type="inferred from homology"/>
<dbReference type="GO" id="GO:0016020">
    <property type="term" value="C:membrane"/>
    <property type="evidence" value="ECO:0007669"/>
    <property type="project" value="UniProtKB-SubCell"/>
</dbReference>
<dbReference type="Proteomes" id="UP000226192">
    <property type="component" value="Unassembled WGS sequence"/>
</dbReference>
<keyword evidence="4 6" id="KW-0472">Membrane</keyword>
<dbReference type="OrthoDB" id="5417844at2759"/>
<protein>
    <recommendedName>
        <fullName evidence="7">Rhodopsin domain-containing protein</fullName>
    </recommendedName>
</protein>
<name>A0A2C5YB88_9HYPO</name>
<sequence>MSSAPARPFVGHPDRVSEREYSVLALDAVFTLLATVVVVARFVTRSYCSKMKFWWDDWMILVALVAAVAFLVLGVVDRTVGGAGYHVETYSRQQLTTFFQLSLSVTLVYNISLTFSKASCLFLYERIFYINRRVRLCTRVIMVVLAAYLLSASFGLIFTTNPVQAQWKYWIPHTTIDKLPFYIVIGVANLVLDIVILIMPQTIVWKLHQSLKKRISIAAVFMLGAFVCVASIVRITALLTIKTNDVTYSFHDATIWTLIEMNLSIICACLPIMPKTITLFKQKFEDQEILIYNGKIFLFTGISGFA</sequence>
<keyword evidence="9" id="KW-1185">Reference proteome</keyword>
<dbReference type="InterPro" id="IPR052337">
    <property type="entry name" value="SAT4-like"/>
</dbReference>
<feature type="transmembrane region" description="Helical" evidence="6">
    <location>
        <begin position="253"/>
        <end position="273"/>
    </location>
</feature>
<feature type="transmembrane region" description="Helical" evidence="6">
    <location>
        <begin position="21"/>
        <end position="43"/>
    </location>
</feature>
<feature type="transmembrane region" description="Helical" evidence="6">
    <location>
        <begin position="55"/>
        <end position="76"/>
    </location>
</feature>
<feature type="transmembrane region" description="Helical" evidence="6">
    <location>
        <begin position="217"/>
        <end position="241"/>
    </location>
</feature>
<dbReference type="Pfam" id="PF20684">
    <property type="entry name" value="Fung_rhodopsin"/>
    <property type="match status" value="1"/>
</dbReference>
<evidence type="ECO:0000256" key="6">
    <source>
        <dbReference type="SAM" id="Phobius"/>
    </source>
</evidence>
<organism evidence="8 9">
    <name type="scientific">Ophiocordyceps australis</name>
    <dbReference type="NCBI Taxonomy" id="1399860"/>
    <lineage>
        <taxon>Eukaryota</taxon>
        <taxon>Fungi</taxon>
        <taxon>Dikarya</taxon>
        <taxon>Ascomycota</taxon>
        <taxon>Pezizomycotina</taxon>
        <taxon>Sordariomycetes</taxon>
        <taxon>Hypocreomycetidae</taxon>
        <taxon>Hypocreales</taxon>
        <taxon>Ophiocordycipitaceae</taxon>
        <taxon>Ophiocordyceps</taxon>
    </lineage>
</organism>
<comment type="caution">
    <text evidence="8">The sequence shown here is derived from an EMBL/GenBank/DDBJ whole genome shotgun (WGS) entry which is preliminary data.</text>
</comment>
<keyword evidence="3 6" id="KW-1133">Transmembrane helix</keyword>
<gene>
    <name evidence="8" type="ORF">CDD81_4301</name>
</gene>
<dbReference type="PANTHER" id="PTHR33048:SF47">
    <property type="entry name" value="INTEGRAL MEMBRANE PROTEIN-RELATED"/>
    <property type="match status" value="1"/>
</dbReference>
<evidence type="ECO:0000256" key="1">
    <source>
        <dbReference type="ARBA" id="ARBA00004141"/>
    </source>
</evidence>
<reference evidence="8 9" key="1">
    <citation type="submission" date="2017-06" db="EMBL/GenBank/DDBJ databases">
        <title>Ant-infecting Ophiocordyceps genomes reveal a high diversity of potential behavioral manipulation genes and a possible major role for enterotoxins.</title>
        <authorList>
            <person name="De Bekker C."/>
            <person name="Evans H.C."/>
            <person name="Brachmann A."/>
            <person name="Hughes D.P."/>
        </authorList>
    </citation>
    <scope>NUCLEOTIDE SEQUENCE [LARGE SCALE GENOMIC DNA]</scope>
    <source>
        <strain evidence="8 9">Map64</strain>
    </source>
</reference>